<protein>
    <submittedName>
        <fullName evidence="1">Uncharacterized protein</fullName>
    </submittedName>
</protein>
<evidence type="ECO:0000313" key="1">
    <source>
        <dbReference type="EMBL" id="KZV88783.1"/>
    </source>
</evidence>
<sequence length="70" mass="7835">MRLFNSDVTRRTSVLGAQIVAFAHLLGLCDPRRPNRPALYIAAGVVVDEELPDSLKEYFSEICRNVTLCL</sequence>
<proteinExistence type="predicted"/>
<dbReference type="InParanoid" id="A0A165FCX8"/>
<dbReference type="AlphaFoldDB" id="A0A165FCX8"/>
<dbReference type="EMBL" id="KV426090">
    <property type="protein sequence ID" value="KZV88783.1"/>
    <property type="molecule type" value="Genomic_DNA"/>
</dbReference>
<dbReference type="Proteomes" id="UP000077266">
    <property type="component" value="Unassembled WGS sequence"/>
</dbReference>
<name>A0A165FCX8_EXIGL</name>
<reference evidence="1 2" key="1">
    <citation type="journal article" date="2016" name="Mol. Biol. Evol.">
        <title>Comparative Genomics of Early-Diverging Mushroom-Forming Fungi Provides Insights into the Origins of Lignocellulose Decay Capabilities.</title>
        <authorList>
            <person name="Nagy L.G."/>
            <person name="Riley R."/>
            <person name="Tritt A."/>
            <person name="Adam C."/>
            <person name="Daum C."/>
            <person name="Floudas D."/>
            <person name="Sun H."/>
            <person name="Yadav J.S."/>
            <person name="Pangilinan J."/>
            <person name="Larsson K.H."/>
            <person name="Matsuura K."/>
            <person name="Barry K."/>
            <person name="Labutti K."/>
            <person name="Kuo R."/>
            <person name="Ohm R.A."/>
            <person name="Bhattacharya S.S."/>
            <person name="Shirouzu T."/>
            <person name="Yoshinaga Y."/>
            <person name="Martin F.M."/>
            <person name="Grigoriev I.V."/>
            <person name="Hibbett D.S."/>
        </authorList>
    </citation>
    <scope>NUCLEOTIDE SEQUENCE [LARGE SCALE GENOMIC DNA]</scope>
    <source>
        <strain evidence="1 2">HHB12029</strain>
    </source>
</reference>
<gene>
    <name evidence="1" type="ORF">EXIGLDRAFT_722238</name>
</gene>
<accession>A0A165FCX8</accession>
<evidence type="ECO:0000313" key="2">
    <source>
        <dbReference type="Proteomes" id="UP000077266"/>
    </source>
</evidence>
<organism evidence="1 2">
    <name type="scientific">Exidia glandulosa HHB12029</name>
    <dbReference type="NCBI Taxonomy" id="1314781"/>
    <lineage>
        <taxon>Eukaryota</taxon>
        <taxon>Fungi</taxon>
        <taxon>Dikarya</taxon>
        <taxon>Basidiomycota</taxon>
        <taxon>Agaricomycotina</taxon>
        <taxon>Agaricomycetes</taxon>
        <taxon>Auriculariales</taxon>
        <taxon>Exidiaceae</taxon>
        <taxon>Exidia</taxon>
    </lineage>
</organism>
<keyword evidence="2" id="KW-1185">Reference proteome</keyword>